<dbReference type="Proteomes" id="UP000316184">
    <property type="component" value="Unassembled WGS sequence"/>
</dbReference>
<organism evidence="3 4">
    <name type="scientific">Saccharopolyspora dendranthemae</name>
    <dbReference type="NCBI Taxonomy" id="1181886"/>
    <lineage>
        <taxon>Bacteria</taxon>
        <taxon>Bacillati</taxon>
        <taxon>Actinomycetota</taxon>
        <taxon>Actinomycetes</taxon>
        <taxon>Pseudonocardiales</taxon>
        <taxon>Pseudonocardiaceae</taxon>
        <taxon>Saccharopolyspora</taxon>
    </lineage>
</organism>
<feature type="domain" description="AB hydrolase-1" evidence="2">
    <location>
        <begin position="99"/>
        <end position="374"/>
    </location>
</feature>
<accession>A0A561V7U7</accession>
<dbReference type="InterPro" id="IPR029058">
    <property type="entry name" value="AB_hydrolase_fold"/>
</dbReference>
<keyword evidence="1" id="KW-0378">Hydrolase</keyword>
<sequence>MAGVISPPASLAAAVLEPDRGDTRDFGTPTQAPGKTCPFVGDLPVELPAVSAPVGTSLPGLSHITLPQPSVPSTIHAELCMSEATRARAAATGEAPAVLVLVHGLTYGTWYWDSPYQPATYSTVNDLIDHGYATLTIDRVGAGRSDHPLSALITPNAAAESVHQLITQLRNGDVGGTAYPRVGLVGHSYGTAVVWLETAMHNDADLVIGTGYSNRFRLDQGVRLLSTMMPAALHPALPAAPWKADPGYLASRPGTRLQLPFFHQPGTDPAMLAVDDRLQNPMTATEPLALIREYDGTHKNIRIPTFLINGEHDAFVCGPATTKCRTHAGTQDAPATLEQNSSALTDYETPGFGPQACLRTAVIPAAGHNITLHRNSRQVSATIAHFADQALGTTGTNAEHYRSTCTTRPSTITDVLPDITRLVPDLLPQ</sequence>
<dbReference type="SUPFAM" id="SSF53474">
    <property type="entry name" value="alpha/beta-Hydrolases"/>
    <property type="match status" value="1"/>
</dbReference>
<dbReference type="Pfam" id="PF12697">
    <property type="entry name" value="Abhydrolase_6"/>
    <property type="match status" value="1"/>
</dbReference>
<dbReference type="PANTHER" id="PTHR43798">
    <property type="entry name" value="MONOACYLGLYCEROL LIPASE"/>
    <property type="match status" value="1"/>
</dbReference>
<proteinExistence type="predicted"/>
<comment type="caution">
    <text evidence="3">The sequence shown here is derived from an EMBL/GenBank/DDBJ whole genome shotgun (WGS) entry which is preliminary data.</text>
</comment>
<evidence type="ECO:0000256" key="1">
    <source>
        <dbReference type="ARBA" id="ARBA00022801"/>
    </source>
</evidence>
<dbReference type="PANTHER" id="PTHR43798:SF31">
    <property type="entry name" value="AB HYDROLASE SUPERFAMILY PROTEIN YCLE"/>
    <property type="match status" value="1"/>
</dbReference>
<gene>
    <name evidence="3" type="ORF">FHU35_11314</name>
</gene>
<dbReference type="GO" id="GO:0016020">
    <property type="term" value="C:membrane"/>
    <property type="evidence" value="ECO:0007669"/>
    <property type="project" value="TreeGrafter"/>
</dbReference>
<dbReference type="InterPro" id="IPR000073">
    <property type="entry name" value="AB_hydrolase_1"/>
</dbReference>
<evidence type="ECO:0000313" key="3">
    <source>
        <dbReference type="EMBL" id="TWG07696.1"/>
    </source>
</evidence>
<dbReference type="InterPro" id="IPR050266">
    <property type="entry name" value="AB_hydrolase_sf"/>
</dbReference>
<protein>
    <submittedName>
        <fullName evidence="3">Pimeloyl-ACP methyl ester carboxylesterase</fullName>
    </submittedName>
</protein>
<keyword evidence="4" id="KW-1185">Reference proteome</keyword>
<dbReference type="Gene3D" id="3.40.50.1820">
    <property type="entry name" value="alpha/beta hydrolase"/>
    <property type="match status" value="1"/>
</dbReference>
<dbReference type="GO" id="GO:0016787">
    <property type="term" value="F:hydrolase activity"/>
    <property type="evidence" value="ECO:0007669"/>
    <property type="project" value="UniProtKB-KW"/>
</dbReference>
<name>A0A561V7U7_9PSEU</name>
<reference evidence="3 4" key="1">
    <citation type="submission" date="2019-06" db="EMBL/GenBank/DDBJ databases">
        <title>Sequencing the genomes of 1000 actinobacteria strains.</title>
        <authorList>
            <person name="Klenk H.-P."/>
        </authorList>
    </citation>
    <scope>NUCLEOTIDE SEQUENCE [LARGE SCALE GENOMIC DNA]</scope>
    <source>
        <strain evidence="3 4">DSM 46699</strain>
    </source>
</reference>
<dbReference type="AlphaFoldDB" id="A0A561V7U7"/>
<dbReference type="EMBL" id="VIWX01000001">
    <property type="protein sequence ID" value="TWG07696.1"/>
    <property type="molecule type" value="Genomic_DNA"/>
</dbReference>
<evidence type="ECO:0000259" key="2">
    <source>
        <dbReference type="Pfam" id="PF12697"/>
    </source>
</evidence>
<evidence type="ECO:0000313" key="4">
    <source>
        <dbReference type="Proteomes" id="UP000316184"/>
    </source>
</evidence>